<evidence type="ECO:0000256" key="5">
    <source>
        <dbReference type="ARBA" id="ARBA00023136"/>
    </source>
</evidence>
<evidence type="ECO:0000313" key="9">
    <source>
        <dbReference type="EMBL" id="CAB3410730.1"/>
    </source>
</evidence>
<dbReference type="EMBL" id="CADEPM010000011">
    <property type="protein sequence ID" value="CAB3410730.1"/>
    <property type="molecule type" value="Genomic_DNA"/>
</dbReference>
<dbReference type="GO" id="GO:0019706">
    <property type="term" value="F:protein-cysteine S-palmitoyltransferase activity"/>
    <property type="evidence" value="ECO:0007669"/>
    <property type="project" value="UniProtKB-EC"/>
</dbReference>
<dbReference type="Pfam" id="PF01529">
    <property type="entry name" value="DHHC"/>
    <property type="match status" value="1"/>
</dbReference>
<keyword evidence="2 7" id="KW-0808">Transferase</keyword>
<keyword evidence="6 7" id="KW-0012">Acyltransferase</keyword>
<dbReference type="Proteomes" id="UP000494206">
    <property type="component" value="Unassembled WGS sequence"/>
</dbReference>
<keyword evidence="5 7" id="KW-0472">Membrane</keyword>
<evidence type="ECO:0000313" key="10">
    <source>
        <dbReference type="Proteomes" id="UP000494206"/>
    </source>
</evidence>
<dbReference type="GO" id="GO:0016020">
    <property type="term" value="C:membrane"/>
    <property type="evidence" value="ECO:0007669"/>
    <property type="project" value="UniProtKB-SubCell"/>
</dbReference>
<dbReference type="PROSITE" id="PS50216">
    <property type="entry name" value="DHHC"/>
    <property type="match status" value="1"/>
</dbReference>
<organism evidence="9 10">
    <name type="scientific">Caenorhabditis bovis</name>
    <dbReference type="NCBI Taxonomy" id="2654633"/>
    <lineage>
        <taxon>Eukaryota</taxon>
        <taxon>Metazoa</taxon>
        <taxon>Ecdysozoa</taxon>
        <taxon>Nematoda</taxon>
        <taxon>Chromadorea</taxon>
        <taxon>Rhabditida</taxon>
        <taxon>Rhabditina</taxon>
        <taxon>Rhabditomorpha</taxon>
        <taxon>Rhabditoidea</taxon>
        <taxon>Rhabditidae</taxon>
        <taxon>Peloderinae</taxon>
        <taxon>Caenorhabditis</taxon>
    </lineage>
</organism>
<keyword evidence="10" id="KW-1185">Reference proteome</keyword>
<comment type="subcellular location">
    <subcellularLocation>
        <location evidence="1">Membrane</location>
        <topology evidence="1">Multi-pass membrane protein</topology>
    </subcellularLocation>
</comment>
<dbReference type="InterPro" id="IPR001594">
    <property type="entry name" value="Palmitoyltrfase_DHHC"/>
</dbReference>
<evidence type="ECO:0000256" key="2">
    <source>
        <dbReference type="ARBA" id="ARBA00022679"/>
    </source>
</evidence>
<dbReference type="OrthoDB" id="302728at2759"/>
<name>A0A8S1FAF0_9PELO</name>
<protein>
    <recommendedName>
        <fullName evidence="7">Palmitoyltransferase</fullName>
        <ecNumber evidence="7">2.3.1.225</ecNumber>
    </recommendedName>
</protein>
<proteinExistence type="inferred from homology"/>
<accession>A0A8S1FAF0</accession>
<keyword evidence="4 7" id="KW-1133">Transmembrane helix</keyword>
<dbReference type="InterPro" id="IPR039859">
    <property type="entry name" value="PFA4/ZDH16/20/ERF2-like"/>
</dbReference>
<evidence type="ECO:0000256" key="1">
    <source>
        <dbReference type="ARBA" id="ARBA00004141"/>
    </source>
</evidence>
<comment type="domain">
    <text evidence="7">The DHHC domain is required for palmitoyltransferase activity.</text>
</comment>
<feature type="transmembrane region" description="Helical" evidence="7">
    <location>
        <begin position="33"/>
        <end position="53"/>
    </location>
</feature>
<dbReference type="PANTHER" id="PTHR12246">
    <property type="entry name" value="PALMITOYLTRANSFERASE ZDHHC16"/>
    <property type="match status" value="1"/>
</dbReference>
<comment type="caution">
    <text evidence="9">The sequence shown here is derived from an EMBL/GenBank/DDBJ whole genome shotgun (WGS) entry which is preliminary data.</text>
</comment>
<comment type="catalytic activity">
    <reaction evidence="7">
        <text>L-cysteinyl-[protein] + hexadecanoyl-CoA = S-hexadecanoyl-L-cysteinyl-[protein] + CoA</text>
        <dbReference type="Rhea" id="RHEA:36683"/>
        <dbReference type="Rhea" id="RHEA-COMP:10131"/>
        <dbReference type="Rhea" id="RHEA-COMP:11032"/>
        <dbReference type="ChEBI" id="CHEBI:29950"/>
        <dbReference type="ChEBI" id="CHEBI:57287"/>
        <dbReference type="ChEBI" id="CHEBI:57379"/>
        <dbReference type="ChEBI" id="CHEBI:74151"/>
        <dbReference type="EC" id="2.3.1.225"/>
    </reaction>
</comment>
<feature type="domain" description="Palmitoyltransferase DHHC" evidence="8">
    <location>
        <begin position="102"/>
        <end position="185"/>
    </location>
</feature>
<dbReference type="AlphaFoldDB" id="A0A8S1FAF0"/>
<keyword evidence="3 7" id="KW-0812">Transmembrane</keyword>
<evidence type="ECO:0000256" key="3">
    <source>
        <dbReference type="ARBA" id="ARBA00022692"/>
    </source>
</evidence>
<reference evidence="9 10" key="1">
    <citation type="submission" date="2020-04" db="EMBL/GenBank/DDBJ databases">
        <authorList>
            <person name="Laetsch R D."/>
            <person name="Stevens L."/>
            <person name="Kumar S."/>
            <person name="Blaxter L. M."/>
        </authorList>
    </citation>
    <scope>NUCLEOTIDE SEQUENCE [LARGE SCALE GENOMIC DNA]</scope>
</reference>
<feature type="transmembrane region" description="Helical" evidence="7">
    <location>
        <begin position="148"/>
        <end position="170"/>
    </location>
</feature>
<feature type="transmembrane region" description="Helical" evidence="7">
    <location>
        <begin position="65"/>
        <end position="86"/>
    </location>
</feature>
<gene>
    <name evidence="9" type="ORF">CBOVIS_LOCUS12209</name>
</gene>
<evidence type="ECO:0000256" key="6">
    <source>
        <dbReference type="ARBA" id="ARBA00023315"/>
    </source>
</evidence>
<sequence length="229" mass="27069">MIGCSKVYSLLERFSKNETYLGLRDFSACLDKVFHICWIVFSVFLISALFLIILPSELKRSESHWFIAVCAFLTLVFLINIEYHYYASRRKKIVEKPGKPGDAFCEKCDYWKGPRTHHCRSCDRCIYKMDHHCPWIGQCVGAHNIHHFVLFLFQLLSAAILFFVLFSSFWSRFFKKNKSKSRSPATFTQYLNNWRMFIRKFTRDRSLLSILIIPGPFPDVIYEDDKSEI</sequence>
<evidence type="ECO:0000256" key="4">
    <source>
        <dbReference type="ARBA" id="ARBA00022989"/>
    </source>
</evidence>
<comment type="similarity">
    <text evidence="7">Belongs to the DHHC palmitoyltransferase family.</text>
</comment>
<evidence type="ECO:0000256" key="7">
    <source>
        <dbReference type="RuleBase" id="RU079119"/>
    </source>
</evidence>
<evidence type="ECO:0000259" key="8">
    <source>
        <dbReference type="Pfam" id="PF01529"/>
    </source>
</evidence>
<dbReference type="EC" id="2.3.1.225" evidence="7"/>